<evidence type="ECO:0000259" key="2">
    <source>
        <dbReference type="PROSITE" id="PS51747"/>
    </source>
</evidence>
<dbReference type="EC" id="3.5.4.3" evidence="3"/>
<dbReference type="Pfam" id="PF00383">
    <property type="entry name" value="dCMP_cyt_deam_1"/>
    <property type="match status" value="1"/>
</dbReference>
<dbReference type="GO" id="GO:0008892">
    <property type="term" value="F:guanine deaminase activity"/>
    <property type="evidence" value="ECO:0007669"/>
    <property type="project" value="UniProtKB-EC"/>
</dbReference>
<name>E2Q614_STRCL</name>
<dbReference type="Proteomes" id="UP000002357">
    <property type="component" value="Chromosome"/>
</dbReference>
<dbReference type="eggNOG" id="COG0590">
    <property type="taxonomic scope" value="Bacteria"/>
</dbReference>
<dbReference type="CDD" id="cd01285">
    <property type="entry name" value="nucleoside_deaminase"/>
    <property type="match status" value="1"/>
</dbReference>
<sequence length="206" mass="22961">MSAPVRAHGGSRGEPRESRMAKRKKFMAEAARLATESVVNGWGGPFGAVITKNDEIVARGQNRVLLTGDPTAHGEVEAIRKAIQVLNPWAPSIPETHQNTSTLKLIRAEPSDLLPKRARMLKGCEIYTSGAPCPMCMSAIYWSRCDAVYFSCDLNATAKIGFSDEYQYEDFKKPLHERSIRIEHCYPELGAAAYRAWSDKPNHHPY</sequence>
<dbReference type="STRING" id="1901.BB341_27250"/>
<dbReference type="GO" id="GO:0006152">
    <property type="term" value="P:purine nucleoside catabolic process"/>
    <property type="evidence" value="ECO:0007669"/>
    <property type="project" value="TreeGrafter"/>
</dbReference>
<dbReference type="InterPro" id="IPR002125">
    <property type="entry name" value="CMP_dCMP_dom"/>
</dbReference>
<dbReference type="PROSITE" id="PS51747">
    <property type="entry name" value="CYT_DCMP_DEAMINASES_2"/>
    <property type="match status" value="1"/>
</dbReference>
<evidence type="ECO:0000313" key="4">
    <source>
        <dbReference type="Proteomes" id="UP000002357"/>
    </source>
</evidence>
<evidence type="ECO:0000313" key="3">
    <source>
        <dbReference type="EMBL" id="EFG05174.1"/>
    </source>
</evidence>
<organism evidence="3 4">
    <name type="scientific">Streptomyces clavuligerus</name>
    <dbReference type="NCBI Taxonomy" id="1901"/>
    <lineage>
        <taxon>Bacteria</taxon>
        <taxon>Bacillati</taxon>
        <taxon>Actinomycetota</taxon>
        <taxon>Actinomycetes</taxon>
        <taxon>Kitasatosporales</taxon>
        <taxon>Streptomycetaceae</taxon>
        <taxon>Streptomyces</taxon>
    </lineage>
</organism>
<evidence type="ECO:0000256" key="1">
    <source>
        <dbReference type="SAM" id="MobiDB-lite"/>
    </source>
</evidence>
<dbReference type="Gene3D" id="3.40.140.10">
    <property type="entry name" value="Cytidine Deaminase, domain 2"/>
    <property type="match status" value="1"/>
</dbReference>
<keyword evidence="3" id="KW-0378">Hydrolase</keyword>
<proteinExistence type="predicted"/>
<reference evidence="3 4" key="1">
    <citation type="journal article" date="2010" name="Genome Biol. Evol.">
        <title>The sequence of a 1.8-mb bacterial linear plasmid reveals a rich evolutionary reservoir of secondary metabolic pathways.</title>
        <authorList>
            <person name="Medema M.H."/>
            <person name="Trefzer A."/>
            <person name="Kovalchuk A."/>
            <person name="van den Berg M."/>
            <person name="Mueller U."/>
            <person name="Heijne W."/>
            <person name="Wu L."/>
            <person name="Alam M.T."/>
            <person name="Ronning C.M."/>
            <person name="Nierman W.C."/>
            <person name="Bovenberg R.A.L."/>
            <person name="Breitling R."/>
            <person name="Takano E."/>
        </authorList>
    </citation>
    <scope>NUCLEOTIDE SEQUENCE [LARGE SCALE GENOMIC DNA]</scope>
    <source>
        <strain evidence="4">ATCC 27064 / DSM 738 / JCM 4710 / NBRC 13307 / NCIMB 12785 / NRRL 3585 / VKM Ac-602</strain>
    </source>
</reference>
<feature type="domain" description="CMP/dCMP-type deaminase" evidence="2">
    <location>
        <begin position="21"/>
        <end position="165"/>
    </location>
</feature>
<gene>
    <name evidence="3" type="primary">gde</name>
    <name evidence="3" type="ORF">SCLAV_0098</name>
</gene>
<feature type="region of interest" description="Disordered" evidence="1">
    <location>
        <begin position="1"/>
        <end position="22"/>
    </location>
</feature>
<dbReference type="SUPFAM" id="SSF53927">
    <property type="entry name" value="Cytidine deaminase-like"/>
    <property type="match status" value="1"/>
</dbReference>
<protein>
    <submittedName>
        <fullName evidence="3">Cytosine/adenosine deaminase</fullName>
        <ecNumber evidence="3">3.5.4.3</ecNumber>
    </submittedName>
</protein>
<accession>E2Q614</accession>
<dbReference type="PANTHER" id="PTHR11079">
    <property type="entry name" value="CYTOSINE DEAMINASE FAMILY MEMBER"/>
    <property type="match status" value="1"/>
</dbReference>
<dbReference type="AlphaFoldDB" id="E2Q614"/>
<dbReference type="InterPro" id="IPR016193">
    <property type="entry name" value="Cytidine_deaminase-like"/>
</dbReference>
<keyword evidence="4" id="KW-1185">Reference proteome</keyword>
<dbReference type="GO" id="GO:0047974">
    <property type="term" value="F:guanosine deaminase activity"/>
    <property type="evidence" value="ECO:0007669"/>
    <property type="project" value="TreeGrafter"/>
</dbReference>
<dbReference type="PANTHER" id="PTHR11079:SF161">
    <property type="entry name" value="CMP_DCMP-TYPE DEAMINASE DOMAIN-CONTAINING PROTEIN"/>
    <property type="match status" value="1"/>
</dbReference>
<dbReference type="EMBL" id="CM000913">
    <property type="protein sequence ID" value="EFG05174.1"/>
    <property type="molecule type" value="Genomic_DNA"/>
</dbReference>
<feature type="compositionally biased region" description="Basic and acidic residues" evidence="1">
    <location>
        <begin position="11"/>
        <end position="20"/>
    </location>
</feature>